<protein>
    <submittedName>
        <fullName evidence="1">Uncharacterized protein</fullName>
    </submittedName>
</protein>
<gene>
    <name evidence="1" type="ORF">CF5_0020</name>
</gene>
<evidence type="ECO:0000313" key="1">
    <source>
        <dbReference type="EMBL" id="WRW34754.1"/>
    </source>
</evidence>
<organism evidence="1 2">
    <name type="scientific">Staphylococcus phage CF5</name>
    <dbReference type="NCBI Taxonomy" id="3113739"/>
    <lineage>
        <taxon>Viruses</taxon>
        <taxon>Duplodnaviria</taxon>
        <taxon>Heunggongvirae</taxon>
        <taxon>Uroviricota</taxon>
        <taxon>Caudoviricetes</taxon>
        <taxon>Herelleviridae</taxon>
        <taxon>Twortvirinae</taxon>
        <taxon>Silviavirus</taxon>
    </lineage>
</organism>
<dbReference type="EMBL" id="PP034390">
    <property type="protein sequence ID" value="WRW34754.1"/>
    <property type="molecule type" value="Genomic_DNA"/>
</dbReference>
<name>A0AAX4J769_9CAUD</name>
<proteinExistence type="predicted"/>
<sequence length="67" mass="7663">MFITKKELKEINVKEQFEAGVNFIKITDGRHSLYNTPQGIKVVDYKTGLGLTTTSKFPKYIQQALNK</sequence>
<accession>A0AAX4J769</accession>
<dbReference type="Proteomes" id="UP001432109">
    <property type="component" value="Segment"/>
</dbReference>
<evidence type="ECO:0000313" key="2">
    <source>
        <dbReference type="Proteomes" id="UP001432109"/>
    </source>
</evidence>
<reference evidence="1" key="1">
    <citation type="submission" date="2023-12" db="EMBL/GenBank/DDBJ databases">
        <title>Isolation and Characterisation of Novel Lytic Bacteriophages for therapeutic applications in Prosthetic Joint Infections.</title>
        <authorList>
            <person name="Burton N."/>
            <person name="Melo L.D.R."/>
            <person name="Pearce B."/>
            <person name="Tadesse M.D."/>
            <person name="Vryonis E."/>
            <person name="Sagona A."/>
        </authorList>
    </citation>
    <scope>NUCLEOTIDE SEQUENCE</scope>
</reference>